<dbReference type="InterPro" id="IPR014161">
    <property type="entry name" value="Tol-Pal_TolA"/>
</dbReference>
<dbReference type="HOGENOM" id="CLU_106513_0_0_6"/>
<dbReference type="PATRIC" id="fig|421052.3.peg.952"/>
<comment type="caution">
    <text evidence="2">The sequence shown here is derived from an EMBL/GenBank/DDBJ whole genome shotgun (WGS) entry which is preliminary data.</text>
</comment>
<dbReference type="RefSeq" id="WP_016655392.1">
    <property type="nucleotide sequence ID" value="NZ_KE340352.1"/>
</dbReference>
<feature type="non-terminal residue" evidence="2">
    <location>
        <position position="1"/>
    </location>
</feature>
<protein>
    <submittedName>
        <fullName evidence="2">Protein TolA</fullName>
    </submittedName>
</protein>
<organism evidence="2 3">
    <name type="scientific">Acinetobacter rudis CIP 110305</name>
    <dbReference type="NCBI Taxonomy" id="421052"/>
    <lineage>
        <taxon>Bacteria</taxon>
        <taxon>Pseudomonadati</taxon>
        <taxon>Pseudomonadota</taxon>
        <taxon>Gammaproteobacteria</taxon>
        <taxon>Moraxellales</taxon>
        <taxon>Moraxellaceae</taxon>
        <taxon>Acinetobacter</taxon>
    </lineage>
</organism>
<gene>
    <name evidence="2" type="ORF">F945_00970</name>
</gene>
<name>S3PLB1_9GAMM</name>
<accession>S3PLB1</accession>
<feature type="compositionally biased region" description="Low complexity" evidence="1">
    <location>
        <begin position="1"/>
        <end position="23"/>
    </location>
</feature>
<feature type="compositionally biased region" description="Basic and acidic residues" evidence="1">
    <location>
        <begin position="24"/>
        <end position="40"/>
    </location>
</feature>
<dbReference type="GO" id="GO:0016020">
    <property type="term" value="C:membrane"/>
    <property type="evidence" value="ECO:0007669"/>
    <property type="project" value="InterPro"/>
</dbReference>
<evidence type="ECO:0000256" key="1">
    <source>
        <dbReference type="SAM" id="MobiDB-lite"/>
    </source>
</evidence>
<dbReference type="AlphaFoldDB" id="S3PLB1"/>
<feature type="region of interest" description="Disordered" evidence="1">
    <location>
        <begin position="1"/>
        <end position="96"/>
    </location>
</feature>
<evidence type="ECO:0000313" key="3">
    <source>
        <dbReference type="Proteomes" id="UP000014568"/>
    </source>
</evidence>
<keyword evidence="3" id="KW-1185">Reference proteome</keyword>
<dbReference type="SUPFAM" id="SSF74653">
    <property type="entry name" value="TolA/TonB C-terminal domain"/>
    <property type="match status" value="1"/>
</dbReference>
<dbReference type="NCBIfam" id="TIGR02794">
    <property type="entry name" value="tolA_full"/>
    <property type="match status" value="1"/>
</dbReference>
<dbReference type="GO" id="GO:0043213">
    <property type="term" value="P:bacteriocin transport"/>
    <property type="evidence" value="ECO:0007669"/>
    <property type="project" value="InterPro"/>
</dbReference>
<sequence length="159" mass="17260">QKDAQLKAQQQKDAQLKAQQQKEAQQRKAAEEKAARERAAANRNRLNNELDNELADTKKASAQEKTAQAKQTASNATRDFRNKVDRTWQPPVGKTGEKATVSVTLTATGQVASVFVSASDPAVKASAEKAVRAAAPYPMPSDPEARRLAQSFKSTLTVK</sequence>
<evidence type="ECO:0000313" key="2">
    <source>
        <dbReference type="EMBL" id="EPF79606.1"/>
    </source>
</evidence>
<dbReference type="Proteomes" id="UP000014568">
    <property type="component" value="Unassembled WGS sequence"/>
</dbReference>
<reference evidence="2 3" key="1">
    <citation type="submission" date="2013-06" db="EMBL/GenBank/DDBJ databases">
        <title>The Genome Sequence of Acinetobacter rudis CIP 110305.</title>
        <authorList>
            <consortium name="The Broad Institute Genome Sequencing Platform"/>
            <consortium name="The Broad Institute Genome Sequencing Center for Infectious Disease"/>
            <person name="Cerqueira G."/>
            <person name="Feldgarden M."/>
            <person name="Courvalin P."/>
            <person name="Perichon B."/>
            <person name="Grillot-Courvalin C."/>
            <person name="Clermont D."/>
            <person name="Rocha E."/>
            <person name="Yoon E.-J."/>
            <person name="Nemec A."/>
            <person name="Young S.K."/>
            <person name="Zeng Q."/>
            <person name="Gargeya S."/>
            <person name="Fitzgerald M."/>
            <person name="Abouelleil A."/>
            <person name="Alvarado L."/>
            <person name="Berlin A.M."/>
            <person name="Chapman S.B."/>
            <person name="Dewar J."/>
            <person name="Goldberg J."/>
            <person name="Griggs A."/>
            <person name="Gujja S."/>
            <person name="Hansen M."/>
            <person name="Howarth C."/>
            <person name="Imamovic A."/>
            <person name="Larimer J."/>
            <person name="McCowan C."/>
            <person name="Murphy C."/>
            <person name="Pearson M."/>
            <person name="Priest M."/>
            <person name="Roberts A."/>
            <person name="Saif S."/>
            <person name="Shea T."/>
            <person name="Sykes S."/>
            <person name="Wortman J."/>
            <person name="Nusbaum C."/>
            <person name="Birren B."/>
        </authorList>
    </citation>
    <scope>NUCLEOTIDE SEQUENCE [LARGE SCALE GENOMIC DNA]</scope>
    <source>
        <strain evidence="2 3">CIP 110305</strain>
    </source>
</reference>
<proteinExistence type="predicted"/>
<dbReference type="eggNOG" id="COG3064">
    <property type="taxonomic scope" value="Bacteria"/>
</dbReference>
<dbReference type="GO" id="GO:0019534">
    <property type="term" value="F:toxin transmembrane transporter activity"/>
    <property type="evidence" value="ECO:0007669"/>
    <property type="project" value="InterPro"/>
</dbReference>
<dbReference type="EMBL" id="ATGI01000007">
    <property type="protein sequence ID" value="EPF79606.1"/>
    <property type="molecule type" value="Genomic_DNA"/>
</dbReference>
<feature type="compositionally biased region" description="Low complexity" evidence="1">
    <location>
        <begin position="63"/>
        <end position="74"/>
    </location>
</feature>
<dbReference type="Pfam" id="PF13103">
    <property type="entry name" value="TonB_2"/>
    <property type="match status" value="1"/>
</dbReference>
<dbReference type="Gene3D" id="3.30.1150.10">
    <property type="match status" value="1"/>
</dbReference>
<dbReference type="STRING" id="632955.GCA_000829675_00119"/>